<dbReference type="SUPFAM" id="SSF56235">
    <property type="entry name" value="N-terminal nucleophile aminohydrolases (Ntn hydrolases)"/>
    <property type="match status" value="1"/>
</dbReference>
<dbReference type="AlphaFoldDB" id="A0A069PT46"/>
<organism evidence="1 2">
    <name type="scientific">Caballeronia glathei</name>
    <dbReference type="NCBI Taxonomy" id="60547"/>
    <lineage>
        <taxon>Bacteria</taxon>
        <taxon>Pseudomonadati</taxon>
        <taxon>Pseudomonadota</taxon>
        <taxon>Betaproteobacteria</taxon>
        <taxon>Burkholderiales</taxon>
        <taxon>Burkholderiaceae</taxon>
        <taxon>Caballeronia</taxon>
    </lineage>
</organism>
<evidence type="ECO:0008006" key="3">
    <source>
        <dbReference type="Google" id="ProtNLM"/>
    </source>
</evidence>
<dbReference type="Pfam" id="PF06267">
    <property type="entry name" value="DUF1028"/>
    <property type="match status" value="1"/>
</dbReference>
<keyword evidence="2" id="KW-1185">Reference proteome</keyword>
<dbReference type="Proteomes" id="UP000027466">
    <property type="component" value="Unassembled WGS sequence"/>
</dbReference>
<proteinExistence type="predicted"/>
<dbReference type="STRING" id="60547.GCA_000751215_03848"/>
<reference evidence="1 2" key="1">
    <citation type="submission" date="2014-03" db="EMBL/GenBank/DDBJ databases">
        <title>Draft Genome Sequences of Four Burkholderia Strains.</title>
        <authorList>
            <person name="Liu X.Y."/>
            <person name="Li C.X."/>
            <person name="Xu J.H."/>
        </authorList>
    </citation>
    <scope>NUCLEOTIDE SEQUENCE [LARGE SCALE GENOMIC DNA]</scope>
    <source>
        <strain evidence="1 2">DSM 50014</strain>
    </source>
</reference>
<dbReference type="Gene3D" id="3.60.20.10">
    <property type="entry name" value="Glutamine Phosphoribosylpyrophosphate, subunit 1, domain 1"/>
    <property type="match status" value="1"/>
</dbReference>
<dbReference type="InterPro" id="IPR010430">
    <property type="entry name" value="DUF1028"/>
</dbReference>
<evidence type="ECO:0000313" key="1">
    <source>
        <dbReference type="EMBL" id="KDR40456.1"/>
    </source>
</evidence>
<evidence type="ECO:0000313" key="2">
    <source>
        <dbReference type="Proteomes" id="UP000027466"/>
    </source>
</evidence>
<name>A0A069PT46_9BURK</name>
<dbReference type="PANTHER" id="PTHR39328">
    <property type="entry name" value="BLL2871 PROTEIN"/>
    <property type="match status" value="1"/>
</dbReference>
<dbReference type="InterPro" id="IPR029055">
    <property type="entry name" value="Ntn_hydrolases_N"/>
</dbReference>
<sequence>MTFSIVARCARTGELGVAVSTAVPAVGAMCPYLRAGVGAVSTQSWVNPYLALNALDLLERGASAQSALEQVLEGDPAAALRQLGIVDRHGYTATWTGSQCTGWAGQRTGASFTIQGNMLTSPATLDAMQAAFESSAQCALEERLMRALEAGQMNGGDKRGRQSAALKVMGDEAYAQLDLRVDEHPDPVAELRRVFGVAQRQLTPFVQAMPTRDDPGRAPSADVTALLLTPPPMRPGASDEEAARDARVLREWVGVAFASDRSAHNLTTYRSILAEITKLRELDLSATHPAVIFDPARAYGARAGGSGE</sequence>
<protein>
    <recommendedName>
        <fullName evidence="3">DUF1028 domain-containing protein</fullName>
    </recommendedName>
</protein>
<dbReference type="EMBL" id="JFHC01000040">
    <property type="protein sequence ID" value="KDR40456.1"/>
    <property type="molecule type" value="Genomic_DNA"/>
</dbReference>
<comment type="caution">
    <text evidence="1">The sequence shown here is derived from an EMBL/GenBank/DDBJ whole genome shotgun (WGS) entry which is preliminary data.</text>
</comment>
<gene>
    <name evidence="1" type="ORF">BG61_25615</name>
</gene>
<dbReference type="RefSeq" id="WP_035934387.1">
    <property type="nucleotide sequence ID" value="NZ_CADFFX010000010.1"/>
</dbReference>
<dbReference type="PANTHER" id="PTHR39328:SF1">
    <property type="entry name" value="BLL2871 PROTEIN"/>
    <property type="match status" value="1"/>
</dbReference>
<accession>A0A069PT46</accession>